<sequence length="526" mass="58544">MPSIWFPYEQETPKSVGTAAKHKKTSDVKKKDVNPFINYSHPSEAKAYRIAIRSHVTGVQHQQKRAALAAKRNGDQIRPQHALLGKDKNSLVRKDDDEDIADSEASQTPSGSSTGSINTNASSLSLHSSRSSSQDSLEKAGGMVVPGRLAVAQHDPFDPYIAAADWSDNISGLLDHYLGNACDFLRSTGLSREAAVLRSNLVIPDMYIDSFLFNALITLTTTKIGVTETSMGSIQLIAWLRSNFLIMIRTAISKGGEDPRTLAVGLALLIGWETEFGDTENCLVHSRALPALLSAEHEKSGSNLFSYPDRNDQSLFRGGARLTPGFEFYITQNLLPPRLLFLVGSLNYFQPNAPGARRWMRELWASIGGCLPEEDVARSNFKQRELRSRISQLVRQAGYMLGSLMRYTANEPAAAQPLTEGINGLWTATLKNDWNSLIGTVYDEILLWCICVYCTTAEKRADEHMDAIDRILARLDLRNLPQFLSLMARYSCPSCIGYRLRQLWDDLDQRRVSREQVQTLKLHPGP</sequence>
<gene>
    <name evidence="2" type="ORF">HII31_03767</name>
</gene>
<evidence type="ECO:0000256" key="1">
    <source>
        <dbReference type="SAM" id="MobiDB-lite"/>
    </source>
</evidence>
<dbReference type="AlphaFoldDB" id="A0A8H6VQ93"/>
<accession>A0A8H6VQ93</accession>
<reference evidence="2" key="1">
    <citation type="submission" date="2020-04" db="EMBL/GenBank/DDBJ databases">
        <title>Draft genome resource of the tomato pathogen Pseudocercospora fuligena.</title>
        <authorList>
            <person name="Zaccaron A."/>
        </authorList>
    </citation>
    <scope>NUCLEOTIDE SEQUENCE</scope>
    <source>
        <strain evidence="2">PF001</strain>
    </source>
</reference>
<evidence type="ECO:0000313" key="3">
    <source>
        <dbReference type="Proteomes" id="UP000660729"/>
    </source>
</evidence>
<dbReference type="EMBL" id="JABCIY010000047">
    <property type="protein sequence ID" value="KAF7194930.1"/>
    <property type="molecule type" value="Genomic_DNA"/>
</dbReference>
<feature type="compositionally biased region" description="Low complexity" evidence="1">
    <location>
        <begin position="122"/>
        <end position="135"/>
    </location>
</feature>
<proteinExistence type="predicted"/>
<feature type="compositionally biased region" description="Basic and acidic residues" evidence="1">
    <location>
        <begin position="84"/>
        <end position="95"/>
    </location>
</feature>
<comment type="caution">
    <text evidence="2">The sequence shown here is derived from an EMBL/GenBank/DDBJ whole genome shotgun (WGS) entry which is preliminary data.</text>
</comment>
<feature type="region of interest" description="Disordered" evidence="1">
    <location>
        <begin position="1"/>
        <end position="29"/>
    </location>
</feature>
<name>A0A8H6VQ93_9PEZI</name>
<evidence type="ECO:0008006" key="4">
    <source>
        <dbReference type="Google" id="ProtNLM"/>
    </source>
</evidence>
<dbReference type="Proteomes" id="UP000660729">
    <property type="component" value="Unassembled WGS sequence"/>
</dbReference>
<organism evidence="2 3">
    <name type="scientific">Pseudocercospora fuligena</name>
    <dbReference type="NCBI Taxonomy" id="685502"/>
    <lineage>
        <taxon>Eukaryota</taxon>
        <taxon>Fungi</taxon>
        <taxon>Dikarya</taxon>
        <taxon>Ascomycota</taxon>
        <taxon>Pezizomycotina</taxon>
        <taxon>Dothideomycetes</taxon>
        <taxon>Dothideomycetidae</taxon>
        <taxon>Mycosphaerellales</taxon>
        <taxon>Mycosphaerellaceae</taxon>
        <taxon>Pseudocercospora</taxon>
    </lineage>
</organism>
<evidence type="ECO:0000313" key="2">
    <source>
        <dbReference type="EMBL" id="KAF7194930.1"/>
    </source>
</evidence>
<dbReference type="OrthoDB" id="3940457at2759"/>
<feature type="region of interest" description="Disordered" evidence="1">
    <location>
        <begin position="70"/>
        <end position="139"/>
    </location>
</feature>
<feature type="compositionally biased region" description="Polar residues" evidence="1">
    <location>
        <begin position="107"/>
        <end position="121"/>
    </location>
</feature>
<protein>
    <recommendedName>
        <fullName evidence="4">Transcription factor domain-containing protein</fullName>
    </recommendedName>
</protein>
<keyword evidence="3" id="KW-1185">Reference proteome</keyword>